<feature type="region of interest" description="Disordered" evidence="1">
    <location>
        <begin position="258"/>
        <end position="328"/>
    </location>
</feature>
<comment type="caution">
    <text evidence="2">The sequence shown here is derived from an EMBL/GenBank/DDBJ whole genome shotgun (WGS) entry which is preliminary data.</text>
</comment>
<feature type="compositionally biased region" description="Polar residues" evidence="1">
    <location>
        <begin position="258"/>
        <end position="274"/>
    </location>
</feature>
<feature type="region of interest" description="Disordered" evidence="1">
    <location>
        <begin position="145"/>
        <end position="166"/>
    </location>
</feature>
<dbReference type="VEuPathDB" id="FungiDB:BTJ68_00441"/>
<gene>
    <name evidence="2" type="ORF">BTJ68_00441</name>
</gene>
<keyword evidence="3" id="KW-1185">Reference proteome</keyword>
<dbReference type="AlphaFoldDB" id="A0A1Z5TUN4"/>
<proteinExistence type="predicted"/>
<dbReference type="OrthoDB" id="5396104at2759"/>
<sequence length="411" mass="45320">MPRQLTINPAPFKSSNLAIPPYPFSPKLPLSPTELPYRRQAPATKLPILSASPPPSDPLHWLWQCHICNRVYQLGVTRRCLDDGHFFCSGTTTIKRSRKSGKKVLRHKACASEFDYQGWKAWGVWRREVAEQARLAEALMAAAAAEEDSDSDNSIDVPSAPSEGERLKGIWAGSGRRLEALKISKTISRKDCWNTCDYPSECRWSKQYGVQTPVKTTDTVPSSQTSDLAPVEETADSQQPKTTFDDILLDSSVIEDSTAQQIERCQPTVQTTGKPETPGGENTRKPSMDDLLESVKRRKRKSLGQTPSPLASHPPSPTSTESPPETLVDQSTAPLIPAASAEASANYLQKALDDFELDVRKSLERAGDLMTSWASSLKTTTPLEEEKVVASVKGLRVQKKKGSFVKGLQQF</sequence>
<reference evidence="2 3" key="1">
    <citation type="submission" date="2017-01" db="EMBL/GenBank/DDBJ databases">
        <title>The recent genome duplication of the halophilic yeast Hortaea werneckii: insights from long-read sequencing.</title>
        <authorList>
            <person name="Sinha S."/>
            <person name="Flibotte S."/>
            <person name="Neira M."/>
            <person name="Lenassi M."/>
            <person name="Gostincar C."/>
            <person name="Stajich J.E."/>
            <person name="Nislow C.E."/>
        </authorList>
    </citation>
    <scope>NUCLEOTIDE SEQUENCE [LARGE SCALE GENOMIC DNA]</scope>
    <source>
        <strain evidence="2 3">EXF-2000</strain>
    </source>
</reference>
<feature type="compositionally biased region" description="Polar residues" evidence="1">
    <location>
        <begin position="214"/>
        <end position="227"/>
    </location>
</feature>
<dbReference type="InParanoid" id="A0A1Z5TUN4"/>
<dbReference type="STRING" id="1157616.A0A1Z5TUN4"/>
<protein>
    <submittedName>
        <fullName evidence="2">Uncharacterized protein</fullName>
    </submittedName>
</protein>
<evidence type="ECO:0000313" key="2">
    <source>
        <dbReference type="EMBL" id="OTA39745.1"/>
    </source>
</evidence>
<name>A0A1Z5TUN4_HORWE</name>
<accession>A0A1Z5TUN4</accession>
<dbReference type="Proteomes" id="UP000194280">
    <property type="component" value="Unassembled WGS sequence"/>
</dbReference>
<dbReference type="EMBL" id="MUNK01000002">
    <property type="protein sequence ID" value="OTA39745.1"/>
    <property type="molecule type" value="Genomic_DNA"/>
</dbReference>
<organism evidence="2 3">
    <name type="scientific">Hortaea werneckii EXF-2000</name>
    <dbReference type="NCBI Taxonomy" id="1157616"/>
    <lineage>
        <taxon>Eukaryota</taxon>
        <taxon>Fungi</taxon>
        <taxon>Dikarya</taxon>
        <taxon>Ascomycota</taxon>
        <taxon>Pezizomycotina</taxon>
        <taxon>Dothideomycetes</taxon>
        <taxon>Dothideomycetidae</taxon>
        <taxon>Mycosphaerellales</taxon>
        <taxon>Teratosphaeriaceae</taxon>
        <taxon>Hortaea</taxon>
    </lineage>
</organism>
<evidence type="ECO:0000256" key="1">
    <source>
        <dbReference type="SAM" id="MobiDB-lite"/>
    </source>
</evidence>
<evidence type="ECO:0000313" key="3">
    <source>
        <dbReference type="Proteomes" id="UP000194280"/>
    </source>
</evidence>
<feature type="region of interest" description="Disordered" evidence="1">
    <location>
        <begin position="214"/>
        <end position="243"/>
    </location>
</feature>